<evidence type="ECO:0000313" key="2">
    <source>
        <dbReference type="Proteomes" id="UP000828048"/>
    </source>
</evidence>
<reference evidence="1 2" key="1">
    <citation type="journal article" date="2021" name="Hortic Res">
        <title>High-quality reference genome and annotation aids understanding of berry development for evergreen blueberry (Vaccinium darrowii).</title>
        <authorList>
            <person name="Yu J."/>
            <person name="Hulse-Kemp A.M."/>
            <person name="Babiker E."/>
            <person name="Staton M."/>
        </authorList>
    </citation>
    <scope>NUCLEOTIDE SEQUENCE [LARGE SCALE GENOMIC DNA]</scope>
    <source>
        <strain evidence="2">cv. NJ 8807/NJ 8810</strain>
        <tissue evidence="1">Young leaf</tissue>
    </source>
</reference>
<evidence type="ECO:0000313" key="1">
    <source>
        <dbReference type="EMBL" id="KAH7850789.1"/>
    </source>
</evidence>
<keyword evidence="2" id="KW-1185">Reference proteome</keyword>
<organism evidence="1 2">
    <name type="scientific">Vaccinium darrowii</name>
    <dbReference type="NCBI Taxonomy" id="229202"/>
    <lineage>
        <taxon>Eukaryota</taxon>
        <taxon>Viridiplantae</taxon>
        <taxon>Streptophyta</taxon>
        <taxon>Embryophyta</taxon>
        <taxon>Tracheophyta</taxon>
        <taxon>Spermatophyta</taxon>
        <taxon>Magnoliopsida</taxon>
        <taxon>eudicotyledons</taxon>
        <taxon>Gunneridae</taxon>
        <taxon>Pentapetalae</taxon>
        <taxon>asterids</taxon>
        <taxon>Ericales</taxon>
        <taxon>Ericaceae</taxon>
        <taxon>Vaccinioideae</taxon>
        <taxon>Vaccinieae</taxon>
        <taxon>Vaccinium</taxon>
    </lineage>
</organism>
<proteinExistence type="predicted"/>
<name>A0ACB7YCD8_9ERIC</name>
<accession>A0ACB7YCD8</accession>
<dbReference type="Proteomes" id="UP000828048">
    <property type="component" value="Chromosome 8"/>
</dbReference>
<comment type="caution">
    <text evidence="1">The sequence shown here is derived from an EMBL/GenBank/DDBJ whole genome shotgun (WGS) entry which is preliminary data.</text>
</comment>
<sequence length="224" mass="24538">MSEPSKSETESSSNSFSPSPSSSVGLNPTTTAAAKRKQEVSTDVQAQKRPSKHPTYRGVRKRAWGKWVSEIREPRKNSRIWLGTFATPEMAARAHDVAAQSIKGDSAILNFPQLAEFFPKPATRSARDIRAAAVKAAAMSHLDHPAAAATTSSSSEEEVASEELGEIVELPSLGASYESAESRSEFVWVDSVDGWVSPPRWLQEDFGDFGCDQMVMMEFETVWL</sequence>
<protein>
    <submittedName>
        <fullName evidence="1">Uncharacterized protein</fullName>
    </submittedName>
</protein>
<gene>
    <name evidence="1" type="ORF">Vadar_003026</name>
</gene>
<dbReference type="EMBL" id="CM037158">
    <property type="protein sequence ID" value="KAH7850789.1"/>
    <property type="molecule type" value="Genomic_DNA"/>
</dbReference>